<feature type="compositionally biased region" description="Basic and acidic residues" evidence="1">
    <location>
        <begin position="245"/>
        <end position="261"/>
    </location>
</feature>
<evidence type="ECO:0000256" key="2">
    <source>
        <dbReference type="SAM" id="Phobius"/>
    </source>
</evidence>
<sequence>MIILLTSAWIFLRNSLAIFKKTCYRLFLLSWEFAVKLFRFLLVLCIPAIFLNVSLNACGPFDFENELKSSPSSVWDLLSYDNLSFSSIMSFVEMVESGEILEEDGGWGLDEAMRFMAFLARNGVPDWDTQGKEELERDIEWLFSDEDEGLDDEGSWWWFSSFDGEKCSIIPAVSYQSYQQPKVILCKSWLSKKWKKTKKFVKKHKKAVIVATVVVVAVVIVVATKGAGTPVAAGMVGAAGASDVSEGRPRVNKPGDVKFEDESNADIAQTIPESSRPIPPSPQTSEPFVANRDGNSNSEAMEEVAQEQISVIKETLYAQVPSEVLNVDPKEEPTLWETFKENFQEQSSAAAHGFHQAMSGSREGHEWIDSVFGTDQADNYPAVEHEDSQPKIVMGTLPPPGLPASGTNLISAAGRTAAVARSTGVAVGGAAVGSALTRGLPNTPQFQRENQIRNDLVGKGYNVPPRPEGVPENWNVESSRKGGGVKYTLETTKKNGELYYKEEVRVMPANPNSPNECQRKPYVKHRIEDKFYDKDGNVVDKGSPEAHIDYAEYDFKKISDKTQKE</sequence>
<dbReference type="EMBL" id="JAAEJV010000001">
    <property type="protein sequence ID" value="MBF5058508.1"/>
    <property type="molecule type" value="Genomic_DNA"/>
</dbReference>
<feature type="region of interest" description="Disordered" evidence="1">
    <location>
        <begin position="239"/>
        <end position="295"/>
    </location>
</feature>
<name>A0ABS0AWJ2_9BACT</name>
<keyword evidence="2" id="KW-0472">Membrane</keyword>
<organism evidence="3 4">
    <name type="scientific">Candidatus Neptunichlamydia vexilliferae</name>
    <dbReference type="NCBI Taxonomy" id="1651774"/>
    <lineage>
        <taxon>Bacteria</taxon>
        <taxon>Pseudomonadati</taxon>
        <taxon>Chlamydiota</taxon>
        <taxon>Chlamydiia</taxon>
        <taxon>Parachlamydiales</taxon>
        <taxon>Simkaniaceae</taxon>
        <taxon>Candidatus Neptunichlamydia</taxon>
    </lineage>
</organism>
<reference evidence="3 4" key="1">
    <citation type="submission" date="2020-01" db="EMBL/GenBank/DDBJ databases">
        <title>Draft genome sequence of Cand. Neptunochlamydia vexilliferae K9.</title>
        <authorList>
            <person name="Schulz F."/>
            <person name="Koestlbacher S."/>
            <person name="Wascher F."/>
            <person name="Pizzetti I."/>
            <person name="Horn M."/>
        </authorList>
    </citation>
    <scope>NUCLEOTIDE SEQUENCE [LARGE SCALE GENOMIC DNA]</scope>
    <source>
        <strain evidence="3 4">K9</strain>
    </source>
</reference>
<accession>A0ABS0AWJ2</accession>
<evidence type="ECO:0000313" key="3">
    <source>
        <dbReference type="EMBL" id="MBF5058508.1"/>
    </source>
</evidence>
<feature type="transmembrane region" description="Helical" evidence="2">
    <location>
        <begin position="207"/>
        <end position="224"/>
    </location>
</feature>
<keyword evidence="2" id="KW-1133">Transmembrane helix</keyword>
<evidence type="ECO:0000313" key="4">
    <source>
        <dbReference type="Proteomes" id="UP001194714"/>
    </source>
</evidence>
<feature type="transmembrane region" description="Helical" evidence="2">
    <location>
        <begin position="33"/>
        <end position="53"/>
    </location>
</feature>
<proteinExistence type="predicted"/>
<gene>
    <name evidence="3" type="ORF">NEPTK9_000003</name>
</gene>
<dbReference type="Proteomes" id="UP001194714">
    <property type="component" value="Unassembled WGS sequence"/>
</dbReference>
<evidence type="ECO:0000256" key="1">
    <source>
        <dbReference type="SAM" id="MobiDB-lite"/>
    </source>
</evidence>
<protein>
    <submittedName>
        <fullName evidence="3">Uncharacterized protein</fullName>
    </submittedName>
</protein>
<keyword evidence="4" id="KW-1185">Reference proteome</keyword>
<keyword evidence="2" id="KW-0812">Transmembrane</keyword>
<comment type="caution">
    <text evidence="3">The sequence shown here is derived from an EMBL/GenBank/DDBJ whole genome shotgun (WGS) entry which is preliminary data.</text>
</comment>